<dbReference type="EMBL" id="JALJOS010000010">
    <property type="protein sequence ID" value="KAK9833703.1"/>
    <property type="molecule type" value="Genomic_DNA"/>
</dbReference>
<accession>A0AAW1RJ18</accession>
<reference evidence="1 2" key="1">
    <citation type="journal article" date="2024" name="Nat. Commun.">
        <title>Phylogenomics reveals the evolutionary origins of lichenization in chlorophyte algae.</title>
        <authorList>
            <person name="Puginier C."/>
            <person name="Libourel C."/>
            <person name="Otte J."/>
            <person name="Skaloud P."/>
            <person name="Haon M."/>
            <person name="Grisel S."/>
            <person name="Petersen M."/>
            <person name="Berrin J.G."/>
            <person name="Delaux P.M."/>
            <person name="Dal Grande F."/>
            <person name="Keller J."/>
        </authorList>
    </citation>
    <scope>NUCLEOTIDE SEQUENCE [LARGE SCALE GENOMIC DNA]</scope>
    <source>
        <strain evidence="1 2">SAG 2145</strain>
    </source>
</reference>
<dbReference type="Proteomes" id="UP001438707">
    <property type="component" value="Unassembled WGS sequence"/>
</dbReference>
<name>A0AAW1RJ18_9CHLO</name>
<gene>
    <name evidence="1" type="ORF">WJX74_003214</name>
</gene>
<keyword evidence="2" id="KW-1185">Reference proteome</keyword>
<sequence length="290" mass="31739">MAQQAGCHDDGSQNALTIQSALREHANSIRQLCRGAVSVDCFCCQQGVTAQQEPDNDGDSAFRQLLIPRVLAHWLAGNLEIQFLTFSSVGWGSQHWSPANGNSIDVHWQRTPIEQQRLLWSCQPSCWRKRGEVYELELAVIDLGRPGHTLAQRSIPIHGDNLYPNQDCTCFAWQSHPSLIKLTRMLELEDGASIQLDEPSLPGVFDRSEGRMVYIGHKLSQWGAGELPCNPRPCSHDTGLQARTSLKLPVSSQAVLSPSGKLLLGGPQIASPLSVIIVSKGSPCSMISSL</sequence>
<protein>
    <submittedName>
        <fullName evidence="1">Uncharacterized protein</fullName>
    </submittedName>
</protein>
<organism evidence="1 2">
    <name type="scientific">Apatococcus lobatus</name>
    <dbReference type="NCBI Taxonomy" id="904363"/>
    <lineage>
        <taxon>Eukaryota</taxon>
        <taxon>Viridiplantae</taxon>
        <taxon>Chlorophyta</taxon>
        <taxon>core chlorophytes</taxon>
        <taxon>Trebouxiophyceae</taxon>
        <taxon>Chlorellales</taxon>
        <taxon>Chlorellaceae</taxon>
        <taxon>Apatococcus</taxon>
    </lineage>
</organism>
<proteinExistence type="predicted"/>
<evidence type="ECO:0000313" key="1">
    <source>
        <dbReference type="EMBL" id="KAK9833703.1"/>
    </source>
</evidence>
<evidence type="ECO:0000313" key="2">
    <source>
        <dbReference type="Proteomes" id="UP001438707"/>
    </source>
</evidence>
<dbReference type="AlphaFoldDB" id="A0AAW1RJ18"/>
<comment type="caution">
    <text evidence="1">The sequence shown here is derived from an EMBL/GenBank/DDBJ whole genome shotgun (WGS) entry which is preliminary data.</text>
</comment>